<comment type="caution">
    <text evidence="4">The sequence shown here is derived from an EMBL/GenBank/DDBJ whole genome shotgun (WGS) entry which is preliminary data.</text>
</comment>
<gene>
    <name evidence="4" type="ORF">I545_5147</name>
</gene>
<evidence type="ECO:0000259" key="3">
    <source>
        <dbReference type="PROSITE" id="PS51898"/>
    </source>
</evidence>
<organism evidence="4 5">
    <name type="scientific">Mycobacterium kansasii 662</name>
    <dbReference type="NCBI Taxonomy" id="1299326"/>
    <lineage>
        <taxon>Bacteria</taxon>
        <taxon>Bacillati</taxon>
        <taxon>Actinomycetota</taxon>
        <taxon>Actinomycetes</taxon>
        <taxon>Mycobacteriales</taxon>
        <taxon>Mycobacteriaceae</taxon>
        <taxon>Mycobacterium</taxon>
    </lineage>
</organism>
<feature type="domain" description="Tyr recombinase" evidence="3">
    <location>
        <begin position="61"/>
        <end position="140"/>
    </location>
</feature>
<dbReference type="RefSeq" id="WP_308494865.1">
    <property type="nucleotide sequence ID" value="NZ_JAOA01000009.1"/>
</dbReference>
<dbReference type="InterPro" id="IPR011010">
    <property type="entry name" value="DNA_brk_join_enz"/>
</dbReference>
<dbReference type="Gene3D" id="1.10.443.10">
    <property type="entry name" value="Intergrase catalytic core"/>
    <property type="match status" value="1"/>
</dbReference>
<dbReference type="AlphaFoldDB" id="X7Z116"/>
<sequence length="140" mass="15427">MKGKARCCAKKPAECCGQVAGTGTLRYLLRLVRAALQDAVDEELLARNVARQVKMPAGSIRKVTPWSAEEARMFLETARHDRLYALWAVALAIGLRRGEALGLRWVDVDLVNGRVVIAKALSRVGTNLALRVRERRSSSS</sequence>
<keyword evidence="2" id="KW-0233">DNA recombination</keyword>
<reference evidence="4 5" key="1">
    <citation type="submission" date="2013-12" db="EMBL/GenBank/DDBJ databases">
        <authorList>
            <person name="Brown-Elliot B."/>
            <person name="Wallace R."/>
            <person name="Lenaerts A."/>
            <person name="Ordway D."/>
            <person name="DeGroote M.A."/>
            <person name="Parker T."/>
            <person name="Sizemore C."/>
            <person name="Tallon L.J."/>
            <person name="Sadzewicz L.K."/>
            <person name="Sengamalay N."/>
            <person name="Fraser C.M."/>
            <person name="Hine E."/>
            <person name="Shefchek K.A."/>
            <person name="Das S.P."/>
            <person name="Tettelin H."/>
        </authorList>
    </citation>
    <scope>NUCLEOTIDE SEQUENCE [LARGE SCALE GENOMIC DNA]</scope>
    <source>
        <strain evidence="4 5">662</strain>
    </source>
</reference>
<dbReference type="Gene3D" id="1.10.150.130">
    <property type="match status" value="1"/>
</dbReference>
<dbReference type="GO" id="GO:0015074">
    <property type="term" value="P:DNA integration"/>
    <property type="evidence" value="ECO:0007669"/>
    <property type="project" value="InterPro"/>
</dbReference>
<dbReference type="InterPro" id="IPR013762">
    <property type="entry name" value="Integrase-like_cat_sf"/>
</dbReference>
<dbReference type="EMBL" id="JAOA01000009">
    <property type="protein sequence ID" value="EUA12463.1"/>
    <property type="molecule type" value="Genomic_DNA"/>
</dbReference>
<keyword evidence="1" id="KW-0238">DNA-binding</keyword>
<dbReference type="GO" id="GO:0003677">
    <property type="term" value="F:DNA binding"/>
    <property type="evidence" value="ECO:0007669"/>
    <property type="project" value="UniProtKB-KW"/>
</dbReference>
<evidence type="ECO:0000313" key="4">
    <source>
        <dbReference type="EMBL" id="EUA12463.1"/>
    </source>
</evidence>
<dbReference type="PROSITE" id="PS51898">
    <property type="entry name" value="TYR_RECOMBINASE"/>
    <property type="match status" value="1"/>
</dbReference>
<dbReference type="GO" id="GO:0006310">
    <property type="term" value="P:DNA recombination"/>
    <property type="evidence" value="ECO:0007669"/>
    <property type="project" value="UniProtKB-KW"/>
</dbReference>
<evidence type="ECO:0000313" key="5">
    <source>
        <dbReference type="Proteomes" id="UP000020561"/>
    </source>
</evidence>
<proteinExistence type="predicted"/>
<dbReference type="InterPro" id="IPR010998">
    <property type="entry name" value="Integrase_recombinase_N"/>
</dbReference>
<evidence type="ECO:0000256" key="1">
    <source>
        <dbReference type="ARBA" id="ARBA00023125"/>
    </source>
</evidence>
<dbReference type="PATRIC" id="fig|1299326.3.peg.4955"/>
<evidence type="ECO:0000256" key="2">
    <source>
        <dbReference type="ARBA" id="ARBA00023172"/>
    </source>
</evidence>
<dbReference type="InterPro" id="IPR002104">
    <property type="entry name" value="Integrase_catalytic"/>
</dbReference>
<protein>
    <submittedName>
        <fullName evidence="4">Phage integrase family protein</fullName>
    </submittedName>
</protein>
<dbReference type="Proteomes" id="UP000020561">
    <property type="component" value="Unassembled WGS sequence"/>
</dbReference>
<dbReference type="SUPFAM" id="SSF56349">
    <property type="entry name" value="DNA breaking-rejoining enzymes"/>
    <property type="match status" value="1"/>
</dbReference>
<accession>X7Z116</accession>
<name>X7Z116_MYCKA</name>